<organism evidence="3 4">
    <name type="scientific">Belnapia arida</name>
    <dbReference type="NCBI Taxonomy" id="2804533"/>
    <lineage>
        <taxon>Bacteria</taxon>
        <taxon>Pseudomonadati</taxon>
        <taxon>Pseudomonadota</taxon>
        <taxon>Alphaproteobacteria</taxon>
        <taxon>Acetobacterales</taxon>
        <taxon>Roseomonadaceae</taxon>
        <taxon>Belnapia</taxon>
    </lineage>
</organism>
<comment type="caution">
    <text evidence="3">The sequence shown here is derived from an EMBL/GenBank/DDBJ whole genome shotgun (WGS) entry which is preliminary data.</text>
</comment>
<evidence type="ECO:0000256" key="1">
    <source>
        <dbReference type="SAM" id="MobiDB-lite"/>
    </source>
</evidence>
<evidence type="ECO:0000259" key="2">
    <source>
        <dbReference type="Pfam" id="PF01609"/>
    </source>
</evidence>
<accession>A0ABS1UCA8</accession>
<dbReference type="Pfam" id="PF01609">
    <property type="entry name" value="DDE_Tnp_1"/>
    <property type="match status" value="1"/>
</dbReference>
<protein>
    <submittedName>
        <fullName evidence="3">Transposase</fullName>
    </submittedName>
</protein>
<gene>
    <name evidence="3" type="ORF">JMJ56_27790</name>
</gene>
<evidence type="ECO:0000313" key="3">
    <source>
        <dbReference type="EMBL" id="MBL6081790.1"/>
    </source>
</evidence>
<proteinExistence type="predicted"/>
<feature type="compositionally biased region" description="Basic residues" evidence="1">
    <location>
        <begin position="74"/>
        <end position="83"/>
    </location>
</feature>
<dbReference type="Proteomes" id="UP000660885">
    <property type="component" value="Unassembled WGS sequence"/>
</dbReference>
<sequence>MKWAFAMRVAPQILLAQRVRPGLCGDFTDLPPLASTAATRMPFEKLRADAGYDSEANHRHCREGLGVDSLLPVKKRLGPHGRNHAAAAGDGPAVRQAQRGS</sequence>
<dbReference type="InterPro" id="IPR002559">
    <property type="entry name" value="Transposase_11"/>
</dbReference>
<keyword evidence="4" id="KW-1185">Reference proteome</keyword>
<dbReference type="EMBL" id="JAETWB010000036">
    <property type="protein sequence ID" value="MBL6081790.1"/>
    <property type="molecule type" value="Genomic_DNA"/>
</dbReference>
<evidence type="ECO:0000313" key="4">
    <source>
        <dbReference type="Proteomes" id="UP000660885"/>
    </source>
</evidence>
<reference evidence="3 4" key="1">
    <citation type="submission" date="2021-01" db="EMBL/GenBank/DDBJ databases">
        <title>Belnapia mucosa sp. nov. and Belnapia arida sp. nov., isolated from the Tabernas Desert (Almeria, Spain).</title>
        <authorList>
            <person name="Molina-Menor E."/>
            <person name="Vidal-Verdu A."/>
            <person name="Calonge A."/>
            <person name="Satari L."/>
            <person name="Pereto J."/>
            <person name="Porcar M."/>
        </authorList>
    </citation>
    <scope>NUCLEOTIDE SEQUENCE [LARGE SCALE GENOMIC DNA]</scope>
    <source>
        <strain evidence="3 4">T18</strain>
    </source>
</reference>
<name>A0ABS1UCA8_9PROT</name>
<feature type="domain" description="Transposase IS4-like" evidence="2">
    <location>
        <begin position="13"/>
        <end position="79"/>
    </location>
</feature>
<feature type="region of interest" description="Disordered" evidence="1">
    <location>
        <begin position="74"/>
        <end position="101"/>
    </location>
</feature>